<dbReference type="KEGG" id="bmei:Spa11_14480"/>
<evidence type="ECO:0000313" key="1">
    <source>
        <dbReference type="EMBL" id="QDV73252.1"/>
    </source>
</evidence>
<keyword evidence="2" id="KW-1185">Reference proteome</keyword>
<accession>A0A518K635</accession>
<reference evidence="1 2" key="1">
    <citation type="submission" date="2019-02" db="EMBL/GenBank/DDBJ databases">
        <title>Deep-cultivation of Planctomycetes and their phenomic and genomic characterization uncovers novel biology.</title>
        <authorList>
            <person name="Wiegand S."/>
            <person name="Jogler M."/>
            <person name="Boedeker C."/>
            <person name="Pinto D."/>
            <person name="Vollmers J."/>
            <person name="Rivas-Marin E."/>
            <person name="Kohn T."/>
            <person name="Peeters S.H."/>
            <person name="Heuer A."/>
            <person name="Rast P."/>
            <person name="Oberbeckmann S."/>
            <person name="Bunk B."/>
            <person name="Jeske O."/>
            <person name="Meyerdierks A."/>
            <person name="Storesund J.E."/>
            <person name="Kallscheuer N."/>
            <person name="Luecker S."/>
            <person name="Lage O.M."/>
            <person name="Pohl T."/>
            <person name="Merkel B.J."/>
            <person name="Hornburger P."/>
            <person name="Mueller R.-W."/>
            <person name="Bruemmer F."/>
            <person name="Labrenz M."/>
            <person name="Spormann A.M."/>
            <person name="Op den Camp H."/>
            <person name="Overmann J."/>
            <person name="Amann R."/>
            <person name="Jetten M.S.M."/>
            <person name="Mascher T."/>
            <person name="Medema M.H."/>
            <person name="Devos D.P."/>
            <person name="Kaster A.-K."/>
            <person name="Ovreas L."/>
            <person name="Rohde M."/>
            <person name="Galperin M.Y."/>
            <person name="Jogler C."/>
        </authorList>
    </citation>
    <scope>NUCLEOTIDE SEQUENCE [LARGE SCALE GENOMIC DNA]</scope>
    <source>
        <strain evidence="1 2">Spa11</strain>
    </source>
</reference>
<evidence type="ECO:0000313" key="2">
    <source>
        <dbReference type="Proteomes" id="UP000316426"/>
    </source>
</evidence>
<proteinExistence type="predicted"/>
<sequence length="154" mass="17166">MSRKSLRVIRWELVIAAAIPFAYVAYLYTAPPPPGRTGALRELPDYAKLPSVFDTLRISGDCSYCMKSFGTYFVVVAPVELRDVADWLQTIESEDQIIGAWKPEDTPMPAAVDVDSDVLGNLPVLFEVRDEYGFGRLYLGGTKWVVAEGTRRSN</sequence>
<dbReference type="AlphaFoldDB" id="A0A518K635"/>
<dbReference type="RefSeq" id="WP_145109907.1">
    <property type="nucleotide sequence ID" value="NZ_CP036349.1"/>
</dbReference>
<organism evidence="1 2">
    <name type="scientific">Botrimarina mediterranea</name>
    <dbReference type="NCBI Taxonomy" id="2528022"/>
    <lineage>
        <taxon>Bacteria</taxon>
        <taxon>Pseudomonadati</taxon>
        <taxon>Planctomycetota</taxon>
        <taxon>Planctomycetia</taxon>
        <taxon>Pirellulales</taxon>
        <taxon>Lacipirellulaceae</taxon>
        <taxon>Botrimarina</taxon>
    </lineage>
</organism>
<dbReference type="EMBL" id="CP036349">
    <property type="protein sequence ID" value="QDV73252.1"/>
    <property type="molecule type" value="Genomic_DNA"/>
</dbReference>
<gene>
    <name evidence="1" type="ORF">Spa11_14480</name>
</gene>
<protein>
    <submittedName>
        <fullName evidence="1">Uncharacterized protein</fullName>
    </submittedName>
</protein>
<name>A0A518K635_9BACT</name>
<dbReference type="Proteomes" id="UP000316426">
    <property type="component" value="Chromosome"/>
</dbReference>